<dbReference type="AlphaFoldDB" id="A0AAJ1AGA1"/>
<evidence type="ECO:0000313" key="2">
    <source>
        <dbReference type="EMBL" id="MBZ0158644.1"/>
    </source>
</evidence>
<evidence type="ECO:0000256" key="1">
    <source>
        <dbReference type="SAM" id="SignalP"/>
    </source>
</evidence>
<evidence type="ECO:0008006" key="4">
    <source>
        <dbReference type="Google" id="ProtNLM"/>
    </source>
</evidence>
<gene>
    <name evidence="2" type="ORF">K8G79_00605</name>
</gene>
<sequence length="192" mass="20949">MNRHVRVALSVLTMTTLSACAITARSPDSNHLPSVLSALHEAQRTGRTGSVDGFLALYPAGAPVPLHDWPVMLLPATPELEAAIAAFHQTYLAQGPAPLSPAQLQQARQLLRDAAERVRRVEPRSLIQTAKTGQEEPRFQFLSVPEGRWLLIAELTAKRSALLWAVPVIIRPGQQVHQSLNEGSVWVEGLLP</sequence>
<dbReference type="EMBL" id="JAIOIU010000011">
    <property type="protein sequence ID" value="MBZ0158644.1"/>
    <property type="molecule type" value="Genomic_DNA"/>
</dbReference>
<reference evidence="2 3" key="1">
    <citation type="journal article" date="2021" name="bioRxiv">
        <title>Unraveling nitrogen, sulfur and carbon metabolic pathways and microbial community transcriptional responses to substrate deprivation and toxicity stresses in a bioreactor mimicking anoxic brackish coastal sediment conditions.</title>
        <authorList>
            <person name="Martins P.D."/>
            <person name="Echeveste M.J."/>
            <person name="Arshad A."/>
            <person name="Kurth J."/>
            <person name="Ouboter H."/>
            <person name="Jetten M.S.M."/>
            <person name="Welte C.U."/>
        </authorList>
    </citation>
    <scope>NUCLEOTIDE SEQUENCE [LARGE SCALE GENOMIC DNA]</scope>
    <source>
        <strain evidence="2">MAG_38</strain>
    </source>
</reference>
<protein>
    <recommendedName>
        <fullName evidence="4">Lipoprotein</fullName>
    </recommendedName>
</protein>
<keyword evidence="1" id="KW-0732">Signal</keyword>
<dbReference type="PROSITE" id="PS51257">
    <property type="entry name" value="PROKAR_LIPOPROTEIN"/>
    <property type="match status" value="1"/>
</dbReference>
<proteinExistence type="predicted"/>
<accession>A0AAJ1AGA1</accession>
<dbReference type="Proteomes" id="UP001197609">
    <property type="component" value="Unassembled WGS sequence"/>
</dbReference>
<comment type="caution">
    <text evidence="2">The sequence shown here is derived from an EMBL/GenBank/DDBJ whole genome shotgun (WGS) entry which is preliminary data.</text>
</comment>
<feature type="signal peptide" evidence="1">
    <location>
        <begin position="1"/>
        <end position="21"/>
    </location>
</feature>
<name>A0AAJ1AGA1_9BACT</name>
<organism evidence="2 3">
    <name type="scientific">Candidatus Methylomirabilis tolerans</name>
    <dbReference type="NCBI Taxonomy" id="3123416"/>
    <lineage>
        <taxon>Bacteria</taxon>
        <taxon>Candidatus Methylomirabilota</taxon>
        <taxon>Candidatus Methylomirabilia</taxon>
        <taxon>Candidatus Methylomirabilales</taxon>
        <taxon>Candidatus Methylomirabilaceae</taxon>
        <taxon>Candidatus Methylomirabilis</taxon>
    </lineage>
</organism>
<feature type="chain" id="PRO_5042603524" description="Lipoprotein" evidence="1">
    <location>
        <begin position="22"/>
        <end position="192"/>
    </location>
</feature>
<evidence type="ECO:0000313" key="3">
    <source>
        <dbReference type="Proteomes" id="UP001197609"/>
    </source>
</evidence>